<dbReference type="AlphaFoldDB" id="A0A317T390"/>
<name>A0A317T390_9CHLB</name>
<dbReference type="Gene3D" id="3.40.50.1100">
    <property type="match status" value="2"/>
</dbReference>
<dbReference type="InterPro" id="IPR050214">
    <property type="entry name" value="Cys_Synth/Cystath_Beta-Synth"/>
</dbReference>
<dbReference type="Pfam" id="PF00291">
    <property type="entry name" value="PALP"/>
    <property type="match status" value="1"/>
</dbReference>
<feature type="domain" description="Tryptophan synthase beta chain-like PALP" evidence="3">
    <location>
        <begin position="12"/>
        <end position="283"/>
    </location>
</feature>
<evidence type="ECO:0000313" key="4">
    <source>
        <dbReference type="EMBL" id="PWW81045.1"/>
    </source>
</evidence>
<reference evidence="5" key="1">
    <citation type="submission" date="2017-10" db="EMBL/GenBank/DDBJ databases">
        <authorList>
            <person name="Gaisin V.A."/>
            <person name="Rysina M.S."/>
            <person name="Grouzdev D.S."/>
        </authorList>
    </citation>
    <scope>NUCLEOTIDE SEQUENCE [LARGE SCALE GENOMIC DNA]</scope>
    <source>
        <strain evidence="5">V1</strain>
    </source>
</reference>
<dbReference type="InterPro" id="IPR001926">
    <property type="entry name" value="TrpB-like_PALP"/>
</dbReference>
<dbReference type="InterPro" id="IPR036052">
    <property type="entry name" value="TrpB-like_PALP_sf"/>
</dbReference>
<dbReference type="GO" id="GO:1901605">
    <property type="term" value="P:alpha-amino acid metabolic process"/>
    <property type="evidence" value="ECO:0007669"/>
    <property type="project" value="UniProtKB-ARBA"/>
</dbReference>
<dbReference type="Proteomes" id="UP000246278">
    <property type="component" value="Unassembled WGS sequence"/>
</dbReference>
<comment type="cofactor">
    <cofactor evidence="1">
        <name>pyridoxal 5'-phosphate</name>
        <dbReference type="ChEBI" id="CHEBI:597326"/>
    </cofactor>
</comment>
<sequence>MYDHIADAMKKPAIIKLESNLFALRFETMKLYSTITAVERLLDEGRIDTKTTLIDSSSGLYAYALAMACHKHGLKSRIVASTTINKSLAALLENLGANVEKIPAQTTLKLDQKFRVEKVLDVMKKERNHYWMRQYHDDIHYLGYEDVAKQIIREVGTENLTVVGAVGSGCSTGGITSYLRCDNEDVRLIGIEPFGSVTFGSQGVQDPDMLVAGIGSSIEFQNVRHELYDDIHWVSFNYSRVGAIHLLRDYAIFAGLSSGCAYLVARYEAEADHRGNYVFIMPDTGHRYIDAVFTGDEEVSDRDSLAPTTIHGMNEISLDWCTLNWSRRTYTIKK</sequence>
<dbReference type="RefSeq" id="WP_110024303.1">
    <property type="nucleotide sequence ID" value="NZ_PDNZ01000011.1"/>
</dbReference>
<dbReference type="SUPFAM" id="SSF53686">
    <property type="entry name" value="Tryptophan synthase beta subunit-like PLP-dependent enzymes"/>
    <property type="match status" value="1"/>
</dbReference>
<keyword evidence="5" id="KW-1185">Reference proteome</keyword>
<keyword evidence="2" id="KW-0663">Pyridoxal phosphate</keyword>
<evidence type="ECO:0000256" key="1">
    <source>
        <dbReference type="ARBA" id="ARBA00001933"/>
    </source>
</evidence>
<proteinExistence type="predicted"/>
<comment type="caution">
    <text evidence="4">The sequence shown here is derived from an EMBL/GenBank/DDBJ whole genome shotgun (WGS) entry which is preliminary data.</text>
</comment>
<organism evidence="4 5">
    <name type="scientific">Prosthecochloris marina</name>
    <dbReference type="NCBI Taxonomy" id="2017681"/>
    <lineage>
        <taxon>Bacteria</taxon>
        <taxon>Pseudomonadati</taxon>
        <taxon>Chlorobiota</taxon>
        <taxon>Chlorobiia</taxon>
        <taxon>Chlorobiales</taxon>
        <taxon>Chlorobiaceae</taxon>
        <taxon>Prosthecochloris</taxon>
    </lineage>
</organism>
<evidence type="ECO:0000313" key="5">
    <source>
        <dbReference type="Proteomes" id="UP000246278"/>
    </source>
</evidence>
<accession>A0A317T390</accession>
<evidence type="ECO:0000256" key="2">
    <source>
        <dbReference type="ARBA" id="ARBA00022898"/>
    </source>
</evidence>
<evidence type="ECO:0000259" key="3">
    <source>
        <dbReference type="Pfam" id="PF00291"/>
    </source>
</evidence>
<dbReference type="EMBL" id="PDNZ01000011">
    <property type="protein sequence ID" value="PWW81045.1"/>
    <property type="molecule type" value="Genomic_DNA"/>
</dbReference>
<dbReference type="PANTHER" id="PTHR10314">
    <property type="entry name" value="CYSTATHIONINE BETA-SYNTHASE"/>
    <property type="match status" value="1"/>
</dbReference>
<dbReference type="OrthoDB" id="9811476at2"/>
<protein>
    <submittedName>
        <fullName evidence="4">Cysteine synthase</fullName>
    </submittedName>
</protein>
<gene>
    <name evidence="4" type="ORF">CR164_12325</name>
</gene>